<evidence type="ECO:0008006" key="3">
    <source>
        <dbReference type="Google" id="ProtNLM"/>
    </source>
</evidence>
<dbReference type="RefSeq" id="WP_187708623.1">
    <property type="nucleotide sequence ID" value="NZ_CP060782.1"/>
</dbReference>
<organism evidence="1 2">
    <name type="scientific">Sphingomonas sediminicola</name>
    <dbReference type="NCBI Taxonomy" id="386874"/>
    <lineage>
        <taxon>Bacteria</taxon>
        <taxon>Pseudomonadati</taxon>
        <taxon>Pseudomonadota</taxon>
        <taxon>Alphaproteobacteria</taxon>
        <taxon>Sphingomonadales</taxon>
        <taxon>Sphingomonadaceae</taxon>
        <taxon>Sphingomonas</taxon>
    </lineage>
</organism>
<evidence type="ECO:0000313" key="1">
    <source>
        <dbReference type="EMBL" id="QNP45668.1"/>
    </source>
</evidence>
<reference evidence="1 2" key="1">
    <citation type="submission" date="2020-08" db="EMBL/GenBank/DDBJ databases">
        <title>Genome sequence of Sphingomonas sediminicola KACC 15039T.</title>
        <authorList>
            <person name="Hyun D.-W."/>
            <person name="Bae J.-W."/>
        </authorList>
    </citation>
    <scope>NUCLEOTIDE SEQUENCE [LARGE SCALE GENOMIC DNA]</scope>
    <source>
        <strain evidence="1 2">KACC 15039</strain>
    </source>
</reference>
<evidence type="ECO:0000313" key="2">
    <source>
        <dbReference type="Proteomes" id="UP000516105"/>
    </source>
</evidence>
<accession>A0ABX6TAC2</accession>
<sequence>MADLVTFLLDDYASFSRGAGNGLVSTAGRMNEKLLVACLEEKGLSHGANFTKTGTNLQGDIVIHSKAGAKKNLHVEVKSHHARERLLRGLNDITGEKVGAGYFVDPAEFGPGRTQTLLQSQAAAIYMPDSTLKKVDQNALAMKTNAAVAFGSRFYRPLEQFATDMQAFSQTGALPTY</sequence>
<name>A0ABX6TAC2_9SPHN</name>
<proteinExistence type="predicted"/>
<dbReference type="Proteomes" id="UP000516105">
    <property type="component" value="Chromosome"/>
</dbReference>
<dbReference type="EMBL" id="CP060782">
    <property type="protein sequence ID" value="QNP45668.1"/>
    <property type="molecule type" value="Genomic_DNA"/>
</dbReference>
<protein>
    <recommendedName>
        <fullName evidence="3">Restriction endonuclease</fullName>
    </recommendedName>
</protein>
<gene>
    <name evidence="1" type="ORF">H9L14_14270</name>
</gene>
<keyword evidence="2" id="KW-1185">Reference proteome</keyword>